<accession>A0A4J1XD23</accession>
<sequence>MGKQVFTQEILRNIQEENGIITVDLILDALPTWSEKAIKGRLSNWRYRKVIDYRVEDGEFSEIFLLRSKQEIKEEVSAGQRLKMDLYFRQVLSLTGIIESNTSKDNDKTKAIELQQKAMRAIPDDIYKELSEIYE</sequence>
<proteinExistence type="predicted"/>
<dbReference type="AlphaFoldDB" id="A0A4J1XD23"/>
<evidence type="ECO:0000313" key="1">
    <source>
        <dbReference type="EMBL" id="VNP78503.1"/>
    </source>
</evidence>
<gene>
    <name evidence="1" type="ORF">SAMEA2696415_00799</name>
</gene>
<reference evidence="1" key="1">
    <citation type="submission" date="2019-04" db="EMBL/GenBank/DDBJ databases">
        <authorList>
            <consortium name="Pathogen Informatics"/>
        </authorList>
    </citation>
    <scope>NUCLEOTIDE SEQUENCE</scope>
    <source>
        <strain evidence="1">GPSC62</strain>
    </source>
</reference>
<name>A0A4J1XD23_STREE</name>
<protein>
    <submittedName>
        <fullName evidence="1">Phage protein</fullName>
    </submittedName>
</protein>
<dbReference type="EMBL" id="CAATGY010000009">
    <property type="protein sequence ID" value="VNP78503.1"/>
    <property type="molecule type" value="Genomic_DNA"/>
</dbReference>
<organism evidence="1">
    <name type="scientific">Streptococcus pneumoniae</name>
    <dbReference type="NCBI Taxonomy" id="1313"/>
    <lineage>
        <taxon>Bacteria</taxon>
        <taxon>Bacillati</taxon>
        <taxon>Bacillota</taxon>
        <taxon>Bacilli</taxon>
        <taxon>Lactobacillales</taxon>
        <taxon>Streptococcaceae</taxon>
        <taxon>Streptococcus</taxon>
    </lineage>
</organism>